<dbReference type="eggNOG" id="KOG3490">
    <property type="taxonomic scope" value="Eukaryota"/>
</dbReference>
<gene>
    <name evidence="10" type="ORF">MICPUCDRAFT_50681</name>
</gene>
<reference evidence="10" key="1">
    <citation type="journal article" date="2009" name="Science">
        <title>Green evolution and dynamic adaptations revealed by genomes of the marine picoeukaryotes Micromonas.</title>
        <authorList>
            <person name="Worden A.Z."/>
            <person name="Lee J.H."/>
            <person name="Mock T."/>
            <person name="Rouze P."/>
            <person name="Simmons M.P."/>
            <person name="Aerts A.L."/>
            <person name="Allen A.E."/>
            <person name="Cuvelier M.L."/>
            <person name="Derelle E."/>
            <person name="Everett M.V."/>
            <person name="Foulon E."/>
            <person name="Grimwood J."/>
            <person name="Gundlach H."/>
            <person name="Henrissat B."/>
            <person name="Napoli C."/>
            <person name="McDonald S.M."/>
            <person name="Parker M.S."/>
            <person name="Rombauts S."/>
            <person name="Salamov A."/>
            <person name="Von Dassow P."/>
            <person name="Badger J.H."/>
            <person name="Coutinho P.M."/>
            <person name="Demir E."/>
            <person name="Dubchak I."/>
            <person name="Gentemann C."/>
            <person name="Eikrem W."/>
            <person name="Gready J.E."/>
            <person name="John U."/>
            <person name="Lanier W."/>
            <person name="Lindquist E.A."/>
            <person name="Lucas S."/>
            <person name="Mayer K.F."/>
            <person name="Moreau H."/>
            <person name="Not F."/>
            <person name="Otillar R."/>
            <person name="Panaud O."/>
            <person name="Pangilinan J."/>
            <person name="Paulsen I."/>
            <person name="Piegu B."/>
            <person name="Poliakov A."/>
            <person name="Robbens S."/>
            <person name="Schmutz J."/>
            <person name="Toulza E."/>
            <person name="Wyss T."/>
            <person name="Zelensky A."/>
            <person name="Zhou K."/>
            <person name="Armbrust E.V."/>
            <person name="Bhattacharya D."/>
            <person name="Goodenough U.W."/>
            <person name="Van de Peer Y."/>
            <person name="Grigoriev I.V."/>
        </authorList>
    </citation>
    <scope>NUCLEOTIDE SEQUENCE [LARGE SCALE GENOMIC DNA]</scope>
    <source>
        <strain evidence="10">CCMP1545</strain>
    </source>
</reference>
<dbReference type="PANTHER" id="PTHR12882">
    <property type="entry name" value="SUPPRESSOR OF TY 4"/>
    <property type="match status" value="1"/>
</dbReference>
<dbReference type="STRING" id="564608.C1MIS8"/>
<dbReference type="OrthoDB" id="248751at2759"/>
<dbReference type="GO" id="GO:0008270">
    <property type="term" value="F:zinc ion binding"/>
    <property type="evidence" value="ECO:0007669"/>
    <property type="project" value="UniProtKB-KW"/>
</dbReference>
<sequence length="125" mass="14025">MSAAKVDTKVISVIKSAADPPLEFVKHTRACFRCKLVKTFEQARFFEKGCDNCAFFQMNDDRDRVAECTTPAYSGIVSVLDPKSSWCAKWMRLNKAVPGCYALEINDDVPDGIAGEIEEHMERGR</sequence>
<dbReference type="InterPro" id="IPR009287">
    <property type="entry name" value="Spt4"/>
</dbReference>
<evidence type="ECO:0000259" key="9">
    <source>
        <dbReference type="SMART" id="SM01389"/>
    </source>
</evidence>
<keyword evidence="3" id="KW-0479">Metal-binding</keyword>
<evidence type="ECO:0000256" key="2">
    <source>
        <dbReference type="ARBA" id="ARBA00010464"/>
    </source>
</evidence>
<dbReference type="InterPro" id="IPR022800">
    <property type="entry name" value="Spt4/RpoE2_Znf"/>
</dbReference>
<evidence type="ECO:0000313" key="10">
    <source>
        <dbReference type="EMBL" id="EEH60438.1"/>
    </source>
</evidence>
<dbReference type="SMART" id="SM01389">
    <property type="entry name" value="Spt4"/>
    <property type="match status" value="1"/>
</dbReference>
<evidence type="ECO:0000256" key="1">
    <source>
        <dbReference type="ARBA" id="ARBA00004123"/>
    </source>
</evidence>
<dbReference type="Gene3D" id="3.30.40.210">
    <property type="match status" value="1"/>
</dbReference>
<dbReference type="KEGG" id="mpp:MICPUCDRAFT_50681"/>
<evidence type="ECO:0000256" key="7">
    <source>
        <dbReference type="ARBA" id="ARBA00023242"/>
    </source>
</evidence>
<evidence type="ECO:0000256" key="8">
    <source>
        <dbReference type="ARBA" id="ARBA00056652"/>
    </source>
</evidence>
<evidence type="ECO:0000256" key="6">
    <source>
        <dbReference type="ARBA" id="ARBA00023163"/>
    </source>
</evidence>
<keyword evidence="4" id="KW-0863">Zinc-finger</keyword>
<evidence type="ECO:0000256" key="5">
    <source>
        <dbReference type="ARBA" id="ARBA00022833"/>
    </source>
</evidence>
<dbReference type="RefSeq" id="XP_003055186.1">
    <property type="nucleotide sequence ID" value="XM_003055140.1"/>
</dbReference>
<keyword evidence="5" id="KW-0862">Zinc</keyword>
<dbReference type="InterPro" id="IPR029040">
    <property type="entry name" value="RPABC4/Spt4"/>
</dbReference>
<name>C1MIS8_MICPC</name>
<dbReference type="GO" id="GO:0032044">
    <property type="term" value="C:DSIF complex"/>
    <property type="evidence" value="ECO:0007669"/>
    <property type="project" value="TreeGrafter"/>
</dbReference>
<evidence type="ECO:0000313" key="11">
    <source>
        <dbReference type="Proteomes" id="UP000001876"/>
    </source>
</evidence>
<evidence type="ECO:0000256" key="4">
    <source>
        <dbReference type="ARBA" id="ARBA00022771"/>
    </source>
</evidence>
<keyword evidence="7" id="KW-0539">Nucleus</keyword>
<comment type="subcellular location">
    <subcellularLocation>
        <location evidence="1">Nucleus</location>
    </subcellularLocation>
</comment>
<protein>
    <submittedName>
        <fullName evidence="10">Transcription elongation-nucleosome displacement protein Spt4</fullName>
    </submittedName>
</protein>
<keyword evidence="11" id="KW-1185">Reference proteome</keyword>
<keyword evidence="6" id="KW-0804">Transcription</keyword>
<comment type="similarity">
    <text evidence="2">Belongs to the SPT4 family.</text>
</comment>
<accession>C1MIS8</accession>
<dbReference type="GeneID" id="9680738"/>
<dbReference type="FunFam" id="3.30.40.210:FF:000002">
    <property type="entry name" value="Transcription elongation factor SPT4 homolog"/>
    <property type="match status" value="1"/>
</dbReference>
<dbReference type="SUPFAM" id="SSF63393">
    <property type="entry name" value="RNA polymerase subunits"/>
    <property type="match status" value="1"/>
</dbReference>
<organism evidence="11">
    <name type="scientific">Micromonas pusilla (strain CCMP1545)</name>
    <name type="common">Picoplanktonic green alga</name>
    <dbReference type="NCBI Taxonomy" id="564608"/>
    <lineage>
        <taxon>Eukaryota</taxon>
        <taxon>Viridiplantae</taxon>
        <taxon>Chlorophyta</taxon>
        <taxon>Mamiellophyceae</taxon>
        <taxon>Mamiellales</taxon>
        <taxon>Mamiellaceae</taxon>
        <taxon>Micromonas</taxon>
    </lineage>
</organism>
<dbReference type="EMBL" id="GG663735">
    <property type="protein sequence ID" value="EEH60438.1"/>
    <property type="molecule type" value="Genomic_DNA"/>
</dbReference>
<proteinExistence type="inferred from homology"/>
<dbReference type="InterPro" id="IPR038510">
    <property type="entry name" value="Spt4_sf"/>
</dbReference>
<dbReference type="GO" id="GO:0006355">
    <property type="term" value="P:regulation of DNA-templated transcription"/>
    <property type="evidence" value="ECO:0007669"/>
    <property type="project" value="InterPro"/>
</dbReference>
<dbReference type="PANTHER" id="PTHR12882:SF1">
    <property type="entry name" value="TRANSCRIPTION ELONGATION FACTOR SPT4"/>
    <property type="match status" value="1"/>
</dbReference>
<dbReference type="GO" id="GO:0000993">
    <property type="term" value="F:RNA polymerase II complex binding"/>
    <property type="evidence" value="ECO:0007669"/>
    <property type="project" value="TreeGrafter"/>
</dbReference>
<dbReference type="GO" id="GO:0140673">
    <property type="term" value="P:transcription elongation-coupled chromatin remodeling"/>
    <property type="evidence" value="ECO:0007669"/>
    <property type="project" value="InterPro"/>
</dbReference>
<feature type="domain" description="Spt4/RpoE2 zinc finger" evidence="9">
    <location>
        <begin position="28"/>
        <end position="106"/>
    </location>
</feature>
<dbReference type="AlphaFoldDB" id="C1MIS8"/>
<dbReference type="OMA" id="NCKNANS"/>
<evidence type="ECO:0000256" key="3">
    <source>
        <dbReference type="ARBA" id="ARBA00022723"/>
    </source>
</evidence>
<dbReference type="Pfam" id="PF06093">
    <property type="entry name" value="Spt4"/>
    <property type="match status" value="1"/>
</dbReference>
<dbReference type="CDD" id="cd07973">
    <property type="entry name" value="Spt4"/>
    <property type="match status" value="1"/>
</dbReference>
<dbReference type="Proteomes" id="UP000001876">
    <property type="component" value="Unassembled WGS sequence"/>
</dbReference>
<comment type="function">
    <text evidence="8">May regulate transcription elongation by RNA polymerase II. May enhance transcriptional pausing at sites proximal to the promoter, which may in turn facilitate the assembly of an elongation competent RNA polymerase II complex.</text>
</comment>